<dbReference type="PANTHER" id="PTHR24567">
    <property type="entry name" value="CRP FAMILY TRANSCRIPTIONAL REGULATORY PROTEIN"/>
    <property type="match status" value="1"/>
</dbReference>
<dbReference type="InterPro" id="IPR036390">
    <property type="entry name" value="WH_DNA-bd_sf"/>
</dbReference>
<dbReference type="InterPro" id="IPR036388">
    <property type="entry name" value="WH-like_DNA-bd_sf"/>
</dbReference>
<dbReference type="GO" id="GO:0003700">
    <property type="term" value="F:DNA-binding transcription factor activity"/>
    <property type="evidence" value="ECO:0007669"/>
    <property type="project" value="TreeGrafter"/>
</dbReference>
<dbReference type="EMBL" id="CP157484">
    <property type="protein sequence ID" value="XBO38143.1"/>
    <property type="molecule type" value="Genomic_DNA"/>
</dbReference>
<organism evidence="7">
    <name type="scientific">Alsobacter sp. KACC 23698</name>
    <dbReference type="NCBI Taxonomy" id="3149229"/>
    <lineage>
        <taxon>Bacteria</taxon>
        <taxon>Pseudomonadati</taxon>
        <taxon>Pseudomonadota</taxon>
        <taxon>Alphaproteobacteria</taxon>
        <taxon>Hyphomicrobiales</taxon>
        <taxon>Alsobacteraceae</taxon>
        <taxon>Alsobacter</taxon>
    </lineage>
</organism>
<dbReference type="CDD" id="cd00092">
    <property type="entry name" value="HTH_CRP"/>
    <property type="match status" value="1"/>
</dbReference>
<dbReference type="GO" id="GO:0003677">
    <property type="term" value="F:DNA binding"/>
    <property type="evidence" value="ECO:0007669"/>
    <property type="project" value="UniProtKB-KW"/>
</dbReference>
<dbReference type="CDD" id="cd00038">
    <property type="entry name" value="CAP_ED"/>
    <property type="match status" value="1"/>
</dbReference>
<proteinExistence type="predicted"/>
<dbReference type="InterPro" id="IPR012318">
    <property type="entry name" value="HTH_CRP"/>
</dbReference>
<dbReference type="PRINTS" id="PR00034">
    <property type="entry name" value="HTHCRP"/>
</dbReference>
<dbReference type="FunFam" id="1.10.10.10:FF:000028">
    <property type="entry name" value="Fumarate/nitrate reduction transcriptional regulator Fnr"/>
    <property type="match status" value="1"/>
</dbReference>
<keyword evidence="2" id="KW-0238">DNA-binding</keyword>
<name>A0AAU7JCN0_9HYPH</name>
<dbReference type="PANTHER" id="PTHR24567:SF75">
    <property type="entry name" value="FUMARATE AND NITRATE REDUCTION REGULATORY PROTEIN"/>
    <property type="match status" value="1"/>
</dbReference>
<accession>A0AAU7JCN0</accession>
<dbReference type="SUPFAM" id="SSF51206">
    <property type="entry name" value="cAMP-binding domain-like"/>
    <property type="match status" value="1"/>
</dbReference>
<keyword evidence="1" id="KW-0805">Transcription regulation</keyword>
<dbReference type="GO" id="GO:0005829">
    <property type="term" value="C:cytosol"/>
    <property type="evidence" value="ECO:0007669"/>
    <property type="project" value="TreeGrafter"/>
</dbReference>
<dbReference type="PROSITE" id="PS50042">
    <property type="entry name" value="CNMP_BINDING_3"/>
    <property type="match status" value="1"/>
</dbReference>
<dbReference type="InterPro" id="IPR014710">
    <property type="entry name" value="RmlC-like_jellyroll"/>
</dbReference>
<evidence type="ECO:0000313" key="7">
    <source>
        <dbReference type="EMBL" id="XBO38143.1"/>
    </source>
</evidence>
<evidence type="ECO:0000256" key="2">
    <source>
        <dbReference type="ARBA" id="ARBA00023125"/>
    </source>
</evidence>
<gene>
    <name evidence="7" type="ORF">ABEG18_20870</name>
</gene>
<dbReference type="SMART" id="SM00419">
    <property type="entry name" value="HTH_CRP"/>
    <property type="match status" value="1"/>
</dbReference>
<evidence type="ECO:0000259" key="6">
    <source>
        <dbReference type="PROSITE" id="PS51063"/>
    </source>
</evidence>
<dbReference type="InterPro" id="IPR000595">
    <property type="entry name" value="cNMP-bd_dom"/>
</dbReference>
<dbReference type="SMART" id="SM00100">
    <property type="entry name" value="cNMP"/>
    <property type="match status" value="1"/>
</dbReference>
<dbReference type="Pfam" id="PF00027">
    <property type="entry name" value="cNMP_binding"/>
    <property type="match status" value="1"/>
</dbReference>
<dbReference type="Pfam" id="PF13545">
    <property type="entry name" value="HTH_Crp_2"/>
    <property type="match status" value="1"/>
</dbReference>
<evidence type="ECO:0000256" key="3">
    <source>
        <dbReference type="ARBA" id="ARBA00023163"/>
    </source>
</evidence>
<dbReference type="RefSeq" id="WP_406854981.1">
    <property type="nucleotide sequence ID" value="NZ_CP157484.1"/>
</dbReference>
<reference evidence="7" key="1">
    <citation type="submission" date="2024-05" db="EMBL/GenBank/DDBJ databases">
        <authorList>
            <person name="Kim S."/>
            <person name="Heo J."/>
            <person name="Choi H."/>
            <person name="Choi Y."/>
            <person name="Kwon S.-W."/>
            <person name="Kim Y."/>
        </authorList>
    </citation>
    <scope>NUCLEOTIDE SEQUENCE</scope>
    <source>
        <strain evidence="7">KACC 23698</strain>
    </source>
</reference>
<evidence type="ECO:0000259" key="5">
    <source>
        <dbReference type="PROSITE" id="PS50042"/>
    </source>
</evidence>
<dbReference type="Gene3D" id="2.60.120.10">
    <property type="entry name" value="Jelly Rolls"/>
    <property type="match status" value="1"/>
</dbReference>
<dbReference type="InterPro" id="IPR050397">
    <property type="entry name" value="Env_Response_Regulators"/>
</dbReference>
<feature type="domain" description="Cyclic nucleotide-binding" evidence="5">
    <location>
        <begin position="40"/>
        <end position="97"/>
    </location>
</feature>
<dbReference type="AlphaFoldDB" id="A0AAU7JCN0"/>
<keyword evidence="4" id="KW-0535">Nitrogen fixation</keyword>
<evidence type="ECO:0000256" key="4">
    <source>
        <dbReference type="ARBA" id="ARBA00023231"/>
    </source>
</evidence>
<dbReference type="SUPFAM" id="SSF46785">
    <property type="entry name" value="Winged helix' DNA-binding domain"/>
    <property type="match status" value="1"/>
</dbReference>
<evidence type="ECO:0000256" key="1">
    <source>
        <dbReference type="ARBA" id="ARBA00023015"/>
    </source>
</evidence>
<sequence>MSSIVKLASHRGPAAAGMGQAFLSPHGRTERDEHLSLDAVFDGATVESVASGRTVFWEGDKAEHIVKISEGLLRICRILHDGRRAIAGFASAGDVLGLSFKDRYLFSAEAITPVKVMKITRRQLDAFLHDKPCGPQLVCDHVRDELCAAQDQMMILVHQCAEARLAGFLCQMARKLTGDLSPGVEFDLAMPRADIADHLGLTMETVCRSITRLRKTGYIGMKGAHRIRLCDPSKLIALAGTVDGVTDGRVRA</sequence>
<feature type="domain" description="HTH crp-type" evidence="6">
    <location>
        <begin position="159"/>
        <end position="233"/>
    </location>
</feature>
<dbReference type="Gene3D" id="1.10.10.10">
    <property type="entry name" value="Winged helix-like DNA-binding domain superfamily/Winged helix DNA-binding domain"/>
    <property type="match status" value="1"/>
</dbReference>
<dbReference type="InterPro" id="IPR018490">
    <property type="entry name" value="cNMP-bd_dom_sf"/>
</dbReference>
<keyword evidence="3" id="KW-0804">Transcription</keyword>
<protein>
    <submittedName>
        <fullName evidence="7">Helix-turn-helix domain-containing protein</fullName>
    </submittedName>
</protein>
<dbReference type="PROSITE" id="PS51063">
    <property type="entry name" value="HTH_CRP_2"/>
    <property type="match status" value="1"/>
</dbReference>